<accession>A0A811JR05</accession>
<dbReference type="EMBL" id="CAJFCW020000001">
    <property type="protein sequence ID" value="CAG9079040.1"/>
    <property type="molecule type" value="Genomic_DNA"/>
</dbReference>
<keyword evidence="3" id="KW-1185">Reference proteome</keyword>
<sequence length="280" mass="32641">MNRTTSRSRSPRPPRQDFVVYLDEPGAYIVDEFVYCDGHEDKSVHYIRFERILPERLTDPRKFEDPYEPPAPTPPSPKKERIRIIEDPTECSDEELRRLLQLEEDEVPHYVRCMRALEKDGYPPAFIDDCTVPFFGEEEELLKTKKLTPGNVVAIKGYTHVEGNEPTQSFVERMQKLADEDYKENLKKAKRQLGVNRKRKNSTSFERKTPAKTVRFDAPMYKVDEYNGYPMADRTRKMQHKLENFRSVALANVEKIPQAPPPSNSFLSKLRELIEASKTS</sequence>
<dbReference type="AlphaFoldDB" id="A0A811JR05"/>
<dbReference type="EMBL" id="CAJFDH010000001">
    <property type="protein sequence ID" value="CAD5205751.1"/>
    <property type="molecule type" value="Genomic_DNA"/>
</dbReference>
<feature type="region of interest" description="Disordered" evidence="1">
    <location>
        <begin position="60"/>
        <end position="79"/>
    </location>
</feature>
<name>A0A811JR05_9BILA</name>
<gene>
    <name evidence="2" type="ORF">BOKJ2_LOCUS435</name>
</gene>
<evidence type="ECO:0000256" key="1">
    <source>
        <dbReference type="SAM" id="MobiDB-lite"/>
    </source>
</evidence>
<proteinExistence type="predicted"/>
<evidence type="ECO:0000313" key="3">
    <source>
        <dbReference type="Proteomes" id="UP000614601"/>
    </source>
</evidence>
<dbReference type="Proteomes" id="UP000783686">
    <property type="component" value="Unassembled WGS sequence"/>
</dbReference>
<evidence type="ECO:0000313" key="2">
    <source>
        <dbReference type="EMBL" id="CAD5205751.1"/>
    </source>
</evidence>
<dbReference type="Proteomes" id="UP000614601">
    <property type="component" value="Unassembled WGS sequence"/>
</dbReference>
<protein>
    <submittedName>
        <fullName evidence="2">Uncharacterized protein</fullName>
    </submittedName>
</protein>
<organism evidence="2 3">
    <name type="scientific">Bursaphelenchus okinawaensis</name>
    <dbReference type="NCBI Taxonomy" id="465554"/>
    <lineage>
        <taxon>Eukaryota</taxon>
        <taxon>Metazoa</taxon>
        <taxon>Ecdysozoa</taxon>
        <taxon>Nematoda</taxon>
        <taxon>Chromadorea</taxon>
        <taxon>Rhabditida</taxon>
        <taxon>Tylenchina</taxon>
        <taxon>Tylenchomorpha</taxon>
        <taxon>Aphelenchoidea</taxon>
        <taxon>Aphelenchoididae</taxon>
        <taxon>Bursaphelenchus</taxon>
    </lineage>
</organism>
<reference evidence="2" key="1">
    <citation type="submission" date="2020-09" db="EMBL/GenBank/DDBJ databases">
        <authorList>
            <person name="Kikuchi T."/>
        </authorList>
    </citation>
    <scope>NUCLEOTIDE SEQUENCE</scope>
    <source>
        <strain evidence="2">SH1</strain>
    </source>
</reference>
<comment type="caution">
    <text evidence="2">The sequence shown here is derived from an EMBL/GenBank/DDBJ whole genome shotgun (WGS) entry which is preliminary data.</text>
</comment>